<accession>A0A0B4F789</accession>
<sequence>MSLDQGSNLSVRDQWASQHAVRGIKEEFVRLRSDNIRHEPSLPEDPRMFDIEDPYLPPAPKPHDTPKGPPEEPVVIPLGIVGAGVAGLFAAKVLDYLNWELFQMAVKGGESQSDTPTNMDEFQRKYDLVKRFPNTLCFTYTIHEAAHHDRVGGRLYTHNFGGPRKAHDYYDVGAMRFPDNPVMARTFALFKTLGMEMTDLKTHPNAPDGSIIPYYIQNGDEHSRTVEPWCFNDITLWGTYSSIVSDDSNPFQISTDNTIPKILLKNPPDQVMNASIEPLREALRRDAEQDPPGREGWNLLMQYDKFSTRQFLGIPLTCFAVYSGDSEPSPGSSIPPPPYNYETIEWMETFNGGTNWYDQAFSETVLESLDFEYDTQHNDWFCILGGAQQLSKILESKIAQKPHYRNRVTKITAKGPMEVEIQVDTPHGKKKKCQYKGLVNTTTLGCMRQMDISRAGLNYATKQALRSLGYGPSSKVAIKFKRAWWIHDLGTHDIKMGGLGHSDLSIRTCVYPSYNIYDDADGTAVLLCSYTWQQDAERIGALLSSNPEPEQKVAEEAELKELLLRDLARLHRSEHMPEEELYELVKDNYITHHAHAWGSDPNTAGAFAFFRPQQFTKMWNKMIHPSGDVVIAGEAASPHHAWVVGALESVIHGLHAWMAENVSLVPALSFAMEILERNEPGNPFVGLPPYMTPDISKWQGDLGRRHRSRYMDPTRKPGGV</sequence>
<keyword evidence="4" id="KW-1185">Reference proteome</keyword>
<comment type="caution">
    <text evidence="3">The sequence shown here is derived from an EMBL/GenBank/DDBJ whole genome shotgun (WGS) entry which is preliminary data.</text>
</comment>
<dbReference type="InterPro" id="IPR036188">
    <property type="entry name" value="FAD/NAD-bd_sf"/>
</dbReference>
<feature type="compositionally biased region" description="Basic and acidic residues" evidence="1">
    <location>
        <begin position="61"/>
        <end position="70"/>
    </location>
</feature>
<dbReference type="SUPFAM" id="SSF51905">
    <property type="entry name" value="FAD/NAD(P)-binding domain"/>
    <property type="match status" value="1"/>
</dbReference>
<dbReference type="InterPro" id="IPR050281">
    <property type="entry name" value="Flavin_monoamine_oxidase"/>
</dbReference>
<dbReference type="PANTHER" id="PTHR10742">
    <property type="entry name" value="FLAVIN MONOAMINE OXIDASE"/>
    <property type="match status" value="1"/>
</dbReference>
<dbReference type="OrthoDB" id="4936169at2759"/>
<dbReference type="Gene3D" id="3.50.50.60">
    <property type="entry name" value="FAD/NAD(P)-binding domain"/>
    <property type="match status" value="1"/>
</dbReference>
<dbReference type="GO" id="GO:0009063">
    <property type="term" value="P:amino acid catabolic process"/>
    <property type="evidence" value="ECO:0007669"/>
    <property type="project" value="TreeGrafter"/>
</dbReference>
<dbReference type="HOGENOM" id="CLU_004498_8_1_1"/>
<organism evidence="3 4">
    <name type="scientific">Metarhizium anisopliae (strain ARSEF 549)</name>
    <dbReference type="NCBI Taxonomy" id="3151832"/>
    <lineage>
        <taxon>Eukaryota</taxon>
        <taxon>Fungi</taxon>
        <taxon>Dikarya</taxon>
        <taxon>Ascomycota</taxon>
        <taxon>Pezizomycotina</taxon>
        <taxon>Sordariomycetes</taxon>
        <taxon>Hypocreomycetidae</taxon>
        <taxon>Hypocreales</taxon>
        <taxon>Clavicipitaceae</taxon>
        <taxon>Metarhizium</taxon>
    </lineage>
</organism>
<proteinExistence type="predicted"/>
<gene>
    <name evidence="3" type="ORF">MAN_04654</name>
</gene>
<evidence type="ECO:0000259" key="2">
    <source>
        <dbReference type="Pfam" id="PF01593"/>
    </source>
</evidence>
<feature type="non-terminal residue" evidence="3">
    <location>
        <position position="1"/>
    </location>
</feature>
<dbReference type="Proteomes" id="UP000031186">
    <property type="component" value="Unassembled WGS sequence"/>
</dbReference>
<dbReference type="Pfam" id="PF01593">
    <property type="entry name" value="Amino_oxidase"/>
    <property type="match status" value="1"/>
</dbReference>
<dbReference type="InterPro" id="IPR002937">
    <property type="entry name" value="Amino_oxidase"/>
</dbReference>
<name>A0A0B4F789_METAF</name>
<dbReference type="VEuPathDB" id="FungiDB:MAN_04654"/>
<feature type="compositionally biased region" description="Basic and acidic residues" evidence="1">
    <location>
        <begin position="35"/>
        <end position="50"/>
    </location>
</feature>
<feature type="region of interest" description="Disordered" evidence="1">
    <location>
        <begin position="35"/>
        <end position="70"/>
    </location>
</feature>
<evidence type="ECO:0000313" key="3">
    <source>
        <dbReference type="EMBL" id="KID66373.1"/>
    </source>
</evidence>
<dbReference type="PANTHER" id="PTHR10742:SF342">
    <property type="entry name" value="AMINE OXIDASE"/>
    <property type="match status" value="1"/>
</dbReference>
<dbReference type="GO" id="GO:0001716">
    <property type="term" value="F:L-amino-acid oxidase activity"/>
    <property type="evidence" value="ECO:0007669"/>
    <property type="project" value="TreeGrafter"/>
</dbReference>
<dbReference type="SUPFAM" id="SSF54373">
    <property type="entry name" value="FAD-linked reductases, C-terminal domain"/>
    <property type="match status" value="1"/>
</dbReference>
<evidence type="ECO:0000313" key="4">
    <source>
        <dbReference type="Proteomes" id="UP000031186"/>
    </source>
</evidence>
<dbReference type="EMBL" id="AZNF01000005">
    <property type="protein sequence ID" value="KID66373.1"/>
    <property type="molecule type" value="Genomic_DNA"/>
</dbReference>
<protein>
    <submittedName>
        <fullName evidence="3">Amine oxidase, flavin-containing family protein</fullName>
    </submittedName>
</protein>
<dbReference type="Gene3D" id="3.90.660.10">
    <property type="match status" value="1"/>
</dbReference>
<dbReference type="Gene3D" id="1.10.10.1620">
    <property type="match status" value="1"/>
</dbReference>
<reference evidence="3 4" key="1">
    <citation type="journal article" date="2014" name="Proc. Natl. Acad. Sci. U.S.A.">
        <title>Trajectory and genomic determinants of fungal-pathogen speciation and host adaptation.</title>
        <authorList>
            <person name="Hu X."/>
            <person name="Xiao G."/>
            <person name="Zheng P."/>
            <person name="Shang Y."/>
            <person name="Su Y."/>
            <person name="Zhang X."/>
            <person name="Liu X."/>
            <person name="Zhan S."/>
            <person name="St Leger R.J."/>
            <person name="Wang C."/>
        </authorList>
    </citation>
    <scope>NUCLEOTIDE SEQUENCE [LARGE SCALE GENOMIC DNA]</scope>
    <source>
        <strain evidence="3 4">ARSEF 549</strain>
    </source>
</reference>
<evidence type="ECO:0000256" key="1">
    <source>
        <dbReference type="SAM" id="MobiDB-lite"/>
    </source>
</evidence>
<feature type="domain" description="Amine oxidase" evidence="2">
    <location>
        <begin position="141"/>
        <end position="649"/>
    </location>
</feature>
<dbReference type="AlphaFoldDB" id="A0A0B4F789"/>